<name>A0ABW2YJ32_9GAMM</name>
<comment type="caution">
    <text evidence="1">The sequence shown here is derived from an EMBL/GenBank/DDBJ whole genome shotgun (WGS) entry which is preliminary data.</text>
</comment>
<evidence type="ECO:0000313" key="1">
    <source>
        <dbReference type="EMBL" id="MFD0738435.1"/>
    </source>
</evidence>
<proteinExistence type="predicted"/>
<keyword evidence="2" id="KW-1185">Reference proteome</keyword>
<dbReference type="Proteomes" id="UP001597090">
    <property type="component" value="Unassembled WGS sequence"/>
</dbReference>
<gene>
    <name evidence="1" type="ORF">ACFQZQ_03930</name>
</gene>
<dbReference type="EMBL" id="JBHTIH010000002">
    <property type="protein sequence ID" value="MFD0738435.1"/>
    <property type="molecule type" value="Genomic_DNA"/>
</dbReference>
<organism evidence="1 2">
    <name type="scientific">Lysobacter koreensis</name>
    <dbReference type="NCBI Taxonomy" id="266122"/>
    <lineage>
        <taxon>Bacteria</taxon>
        <taxon>Pseudomonadati</taxon>
        <taxon>Pseudomonadota</taxon>
        <taxon>Gammaproteobacteria</taxon>
        <taxon>Lysobacterales</taxon>
        <taxon>Lysobacteraceae</taxon>
        <taxon>Lysobacter</taxon>
    </lineage>
</organism>
<sequence>MAFQAQAEQALVTGPTTAKVKAQLDFRIVIPETLHAGTRDQQRRRSRQVVTRSTEVRGDRIVTTFARF</sequence>
<accession>A0ABW2YJ32</accession>
<evidence type="ECO:0000313" key="2">
    <source>
        <dbReference type="Proteomes" id="UP001597090"/>
    </source>
</evidence>
<protein>
    <submittedName>
        <fullName evidence="1">Uncharacterized protein</fullName>
    </submittedName>
</protein>
<reference evidence="2" key="1">
    <citation type="journal article" date="2019" name="Int. J. Syst. Evol. Microbiol.">
        <title>The Global Catalogue of Microorganisms (GCM) 10K type strain sequencing project: providing services to taxonomists for standard genome sequencing and annotation.</title>
        <authorList>
            <consortium name="The Broad Institute Genomics Platform"/>
            <consortium name="The Broad Institute Genome Sequencing Center for Infectious Disease"/>
            <person name="Wu L."/>
            <person name="Ma J."/>
        </authorList>
    </citation>
    <scope>NUCLEOTIDE SEQUENCE [LARGE SCALE GENOMIC DNA]</scope>
    <source>
        <strain evidence="2">CCUG 55491</strain>
    </source>
</reference>